<keyword evidence="1" id="KW-0472">Membrane</keyword>
<keyword evidence="1" id="KW-1133">Transmembrane helix</keyword>
<dbReference type="AlphaFoldDB" id="A0A8D8VR22"/>
<evidence type="ECO:0000313" key="2">
    <source>
        <dbReference type="EMBL" id="CAG6632548.1"/>
    </source>
</evidence>
<evidence type="ECO:0000256" key="1">
    <source>
        <dbReference type="SAM" id="Phobius"/>
    </source>
</evidence>
<reference evidence="2" key="1">
    <citation type="submission" date="2021-05" db="EMBL/GenBank/DDBJ databases">
        <authorList>
            <person name="Alioto T."/>
            <person name="Alioto T."/>
            <person name="Gomez Garrido J."/>
        </authorList>
    </citation>
    <scope>NUCLEOTIDE SEQUENCE</scope>
</reference>
<accession>A0A8D8VR22</accession>
<feature type="transmembrane region" description="Helical" evidence="1">
    <location>
        <begin position="69"/>
        <end position="90"/>
    </location>
</feature>
<proteinExistence type="predicted"/>
<dbReference type="EMBL" id="HBUF01080086">
    <property type="protein sequence ID" value="CAG6632548.1"/>
    <property type="molecule type" value="Transcribed_RNA"/>
</dbReference>
<sequence length="107" mass="12717">MHYYAIFFYIIRAMNLQLVVNGSYELKFQVSTKLKLKLPKLKFCSVPISYLPKGFNGNTIERRLRSMRFLLFHKLLILQYLPILVFSRYLKEFLQNTSSSKVLTVFV</sequence>
<organism evidence="2">
    <name type="scientific">Cacopsylla melanoneura</name>
    <dbReference type="NCBI Taxonomy" id="428564"/>
    <lineage>
        <taxon>Eukaryota</taxon>
        <taxon>Metazoa</taxon>
        <taxon>Ecdysozoa</taxon>
        <taxon>Arthropoda</taxon>
        <taxon>Hexapoda</taxon>
        <taxon>Insecta</taxon>
        <taxon>Pterygota</taxon>
        <taxon>Neoptera</taxon>
        <taxon>Paraneoptera</taxon>
        <taxon>Hemiptera</taxon>
        <taxon>Sternorrhyncha</taxon>
        <taxon>Psylloidea</taxon>
        <taxon>Psyllidae</taxon>
        <taxon>Psyllinae</taxon>
        <taxon>Cacopsylla</taxon>
    </lineage>
</organism>
<protein>
    <submittedName>
        <fullName evidence="2">Uncharacterized protein</fullName>
    </submittedName>
</protein>
<keyword evidence="1" id="KW-0812">Transmembrane</keyword>
<name>A0A8D8VR22_9HEMI</name>